<name>A0AAE1JS28_9FABA</name>
<feature type="domain" description="DNA mismatch repair protein MutS connector" evidence="3">
    <location>
        <begin position="71"/>
        <end position="128"/>
    </location>
</feature>
<dbReference type="EMBL" id="JAWXYG010000004">
    <property type="protein sequence ID" value="KAK4275790.1"/>
    <property type="molecule type" value="Genomic_DNA"/>
</dbReference>
<dbReference type="GO" id="GO:0032301">
    <property type="term" value="C:MutSalpha complex"/>
    <property type="evidence" value="ECO:0007669"/>
    <property type="project" value="TreeGrafter"/>
</dbReference>
<dbReference type="Pfam" id="PF05188">
    <property type="entry name" value="MutS_II"/>
    <property type="match status" value="1"/>
</dbReference>
<dbReference type="PANTHER" id="PTHR11361:SF148">
    <property type="entry name" value="DNA MISMATCH REPAIR PROTEIN MSH6"/>
    <property type="match status" value="1"/>
</dbReference>
<dbReference type="InterPro" id="IPR045076">
    <property type="entry name" value="MutS"/>
</dbReference>
<keyword evidence="5" id="KW-1185">Reference proteome</keyword>
<dbReference type="AlphaFoldDB" id="A0AAE1JS28"/>
<proteinExistence type="inferred from homology"/>
<accession>A0AAE1JS28</accession>
<dbReference type="SUPFAM" id="SSF55271">
    <property type="entry name" value="DNA repair protein MutS, domain I"/>
    <property type="match status" value="1"/>
</dbReference>
<protein>
    <submittedName>
        <fullName evidence="4">Uncharacterized protein</fullName>
    </submittedName>
</protein>
<evidence type="ECO:0000256" key="1">
    <source>
        <dbReference type="ARBA" id="ARBA00006271"/>
    </source>
</evidence>
<dbReference type="GO" id="GO:0030983">
    <property type="term" value="F:mismatched DNA binding"/>
    <property type="evidence" value="ECO:0007669"/>
    <property type="project" value="InterPro"/>
</dbReference>
<evidence type="ECO:0000259" key="2">
    <source>
        <dbReference type="Pfam" id="PF01624"/>
    </source>
</evidence>
<comment type="caution">
    <text evidence="4">The sequence shown here is derived from an EMBL/GenBank/DDBJ whole genome shotgun (WGS) entry which is preliminary data.</text>
</comment>
<dbReference type="InterPro" id="IPR007695">
    <property type="entry name" value="DNA_mismatch_repair_MutS-lik_N"/>
</dbReference>
<organism evidence="4 5">
    <name type="scientific">Acacia crassicarpa</name>
    <name type="common">northern wattle</name>
    <dbReference type="NCBI Taxonomy" id="499986"/>
    <lineage>
        <taxon>Eukaryota</taxon>
        <taxon>Viridiplantae</taxon>
        <taxon>Streptophyta</taxon>
        <taxon>Embryophyta</taxon>
        <taxon>Tracheophyta</taxon>
        <taxon>Spermatophyta</taxon>
        <taxon>Magnoliopsida</taxon>
        <taxon>eudicotyledons</taxon>
        <taxon>Gunneridae</taxon>
        <taxon>Pentapetalae</taxon>
        <taxon>rosids</taxon>
        <taxon>fabids</taxon>
        <taxon>Fabales</taxon>
        <taxon>Fabaceae</taxon>
        <taxon>Caesalpinioideae</taxon>
        <taxon>mimosoid clade</taxon>
        <taxon>Acacieae</taxon>
        <taxon>Acacia</taxon>
    </lineage>
</organism>
<evidence type="ECO:0000313" key="4">
    <source>
        <dbReference type="EMBL" id="KAK4275790.1"/>
    </source>
</evidence>
<dbReference type="GO" id="GO:0140664">
    <property type="term" value="F:ATP-dependent DNA damage sensor activity"/>
    <property type="evidence" value="ECO:0007669"/>
    <property type="project" value="InterPro"/>
</dbReference>
<dbReference type="GO" id="GO:0005524">
    <property type="term" value="F:ATP binding"/>
    <property type="evidence" value="ECO:0007669"/>
    <property type="project" value="InterPro"/>
</dbReference>
<dbReference type="Proteomes" id="UP001293593">
    <property type="component" value="Unassembled WGS sequence"/>
</dbReference>
<dbReference type="Pfam" id="PF01624">
    <property type="entry name" value="MutS_I"/>
    <property type="match status" value="1"/>
</dbReference>
<reference evidence="4" key="1">
    <citation type="submission" date="2023-10" db="EMBL/GenBank/DDBJ databases">
        <title>Chromosome-level genome of the transformable northern wattle, Acacia crassicarpa.</title>
        <authorList>
            <person name="Massaro I."/>
            <person name="Sinha N.R."/>
            <person name="Poethig S."/>
            <person name="Leichty A.R."/>
        </authorList>
    </citation>
    <scope>NUCLEOTIDE SEQUENCE</scope>
    <source>
        <strain evidence="4">Acra3RX</strain>
        <tissue evidence="4">Leaf</tissue>
    </source>
</reference>
<evidence type="ECO:0000259" key="3">
    <source>
        <dbReference type="Pfam" id="PF05188"/>
    </source>
</evidence>
<evidence type="ECO:0000313" key="5">
    <source>
        <dbReference type="Proteomes" id="UP001293593"/>
    </source>
</evidence>
<dbReference type="InterPro" id="IPR007860">
    <property type="entry name" value="DNA_mmatch_repair_MutS_con_dom"/>
</dbReference>
<dbReference type="PANTHER" id="PTHR11361">
    <property type="entry name" value="DNA MISMATCH REPAIR PROTEIN MUTS FAMILY MEMBER"/>
    <property type="match status" value="1"/>
</dbReference>
<dbReference type="InterPro" id="IPR016151">
    <property type="entry name" value="DNA_mismatch_repair_MutS_N"/>
</dbReference>
<dbReference type="InterPro" id="IPR036678">
    <property type="entry name" value="MutS_con_dom_sf"/>
</dbReference>
<feature type="domain" description="DNA mismatch repair protein MutS-like N-terminal" evidence="2">
    <location>
        <begin position="1"/>
        <end position="60"/>
    </location>
</feature>
<dbReference type="GO" id="GO:0006298">
    <property type="term" value="P:mismatch repair"/>
    <property type="evidence" value="ECO:0007669"/>
    <property type="project" value="InterPro"/>
</dbReference>
<gene>
    <name evidence="4" type="ORF">QN277_018814</name>
</gene>
<comment type="similarity">
    <text evidence="1">Belongs to the DNA mismatch repair MutS family.</text>
</comment>
<dbReference type="Gene3D" id="3.30.420.110">
    <property type="entry name" value="MutS, connector domain"/>
    <property type="match status" value="1"/>
</dbReference>
<sequence>MDAEIGHEELDWKMTFSSVGKCRQVGICESGIDDAVQKLVARGYKVGRVEQLETSEEAKAKGANSLSDLNNGSVEYGFAFVDCAALKLWVGSIDDDASCSDLGALLLQVSPKEVINERRRLSKEAQKALKRYSLNGGVLKLL</sequence>